<proteinExistence type="predicted"/>
<dbReference type="EMBL" id="JARVKF010000392">
    <property type="protein sequence ID" value="KAK9418231.1"/>
    <property type="molecule type" value="Genomic_DNA"/>
</dbReference>
<accession>A0ABR2UUI5</accession>
<gene>
    <name evidence="1" type="ORF">SUNI508_08192</name>
</gene>
<sequence length="73" mass="8070">MTQLDENRASTFVCVKSNLVDQKGEGYPKTCTCSCGCQSAAEGDSGKCKYCKEEKCKKKTKSRKLSDMLTNVF</sequence>
<evidence type="ECO:0000313" key="2">
    <source>
        <dbReference type="Proteomes" id="UP001408356"/>
    </source>
</evidence>
<organism evidence="1 2">
    <name type="scientific">Seiridium unicorne</name>
    <dbReference type="NCBI Taxonomy" id="138068"/>
    <lineage>
        <taxon>Eukaryota</taxon>
        <taxon>Fungi</taxon>
        <taxon>Dikarya</taxon>
        <taxon>Ascomycota</taxon>
        <taxon>Pezizomycotina</taxon>
        <taxon>Sordariomycetes</taxon>
        <taxon>Xylariomycetidae</taxon>
        <taxon>Amphisphaeriales</taxon>
        <taxon>Sporocadaceae</taxon>
        <taxon>Seiridium</taxon>
    </lineage>
</organism>
<dbReference type="Proteomes" id="UP001408356">
    <property type="component" value="Unassembled WGS sequence"/>
</dbReference>
<comment type="caution">
    <text evidence="1">The sequence shown here is derived from an EMBL/GenBank/DDBJ whole genome shotgun (WGS) entry which is preliminary data.</text>
</comment>
<protein>
    <submittedName>
        <fullName evidence="1">Metallothionein</fullName>
    </submittedName>
</protein>
<reference evidence="1 2" key="1">
    <citation type="journal article" date="2024" name="J. Plant Pathol.">
        <title>Sequence and assembly of the genome of Seiridium unicorne, isolate CBS 538.82, causal agent of cypress canker disease.</title>
        <authorList>
            <person name="Scali E."/>
            <person name="Rocca G.D."/>
            <person name="Danti R."/>
            <person name="Garbelotto M."/>
            <person name="Barberini S."/>
            <person name="Baroncelli R."/>
            <person name="Emiliani G."/>
        </authorList>
    </citation>
    <scope>NUCLEOTIDE SEQUENCE [LARGE SCALE GENOMIC DNA]</scope>
    <source>
        <strain evidence="1 2">BM-138-508</strain>
    </source>
</reference>
<name>A0ABR2UUI5_9PEZI</name>
<keyword evidence="2" id="KW-1185">Reference proteome</keyword>
<evidence type="ECO:0000313" key="1">
    <source>
        <dbReference type="EMBL" id="KAK9418231.1"/>
    </source>
</evidence>